<name>A0A5S4G3N6_9ACTN</name>
<dbReference type="AlphaFoldDB" id="A0A5S4G3N6"/>
<reference evidence="2 3" key="1">
    <citation type="submission" date="2019-05" db="EMBL/GenBank/DDBJ databases">
        <title>Draft genome sequence of Nonomuraea zeae DSM 100528.</title>
        <authorList>
            <person name="Saricaoglu S."/>
            <person name="Isik K."/>
        </authorList>
    </citation>
    <scope>NUCLEOTIDE SEQUENCE [LARGE SCALE GENOMIC DNA]</scope>
    <source>
        <strain evidence="2 3">DSM 100528</strain>
    </source>
</reference>
<proteinExistence type="predicted"/>
<gene>
    <name evidence="2" type="ORF">ETD85_40295</name>
</gene>
<accession>A0A5S4G3N6</accession>
<protein>
    <submittedName>
        <fullName evidence="2">Uncharacterized protein</fullName>
    </submittedName>
</protein>
<sequence>MAGTPDEVTVELGVLPLLLAAQVLLFSAGGGANGMLIALGRSREVLWSSGSGTAAEVILSLVLVPRLGILGTGIAMLAFSAVAVAMSNTLLLRLPELAGQSLRLGRPRPQEILCMARVGLPMSATLLIKFMVMGGVTYAAARTGRREPPRTPSSGLWAGF</sequence>
<organism evidence="2 3">
    <name type="scientific">Nonomuraea zeae</name>
    <dbReference type="NCBI Taxonomy" id="1642303"/>
    <lineage>
        <taxon>Bacteria</taxon>
        <taxon>Bacillati</taxon>
        <taxon>Actinomycetota</taxon>
        <taxon>Actinomycetes</taxon>
        <taxon>Streptosporangiales</taxon>
        <taxon>Streptosporangiaceae</taxon>
        <taxon>Nonomuraea</taxon>
    </lineage>
</organism>
<evidence type="ECO:0000256" key="1">
    <source>
        <dbReference type="SAM" id="Phobius"/>
    </source>
</evidence>
<keyword evidence="1" id="KW-0472">Membrane</keyword>
<evidence type="ECO:0000313" key="2">
    <source>
        <dbReference type="EMBL" id="TMR27124.1"/>
    </source>
</evidence>
<keyword evidence="1" id="KW-0812">Transmembrane</keyword>
<keyword evidence="1" id="KW-1133">Transmembrane helix</keyword>
<dbReference type="Proteomes" id="UP000306628">
    <property type="component" value="Unassembled WGS sequence"/>
</dbReference>
<feature type="transmembrane region" description="Helical" evidence="1">
    <location>
        <begin position="12"/>
        <end position="38"/>
    </location>
</feature>
<evidence type="ECO:0000313" key="3">
    <source>
        <dbReference type="Proteomes" id="UP000306628"/>
    </source>
</evidence>
<dbReference type="EMBL" id="VCKX01000177">
    <property type="protein sequence ID" value="TMR27124.1"/>
    <property type="molecule type" value="Genomic_DNA"/>
</dbReference>
<comment type="caution">
    <text evidence="2">The sequence shown here is derived from an EMBL/GenBank/DDBJ whole genome shotgun (WGS) entry which is preliminary data.</text>
</comment>
<keyword evidence="3" id="KW-1185">Reference proteome</keyword>
<feature type="transmembrane region" description="Helical" evidence="1">
    <location>
        <begin position="112"/>
        <end position="141"/>
    </location>
</feature>
<dbReference type="OrthoDB" id="3424624at2"/>